<reference evidence="3" key="1">
    <citation type="journal article" date="2019" name="Int. J. Syst. Evol. Microbiol.">
        <title>The Global Catalogue of Microorganisms (GCM) 10K type strain sequencing project: providing services to taxonomists for standard genome sequencing and annotation.</title>
        <authorList>
            <consortium name="The Broad Institute Genomics Platform"/>
            <consortium name="The Broad Institute Genome Sequencing Center for Infectious Disease"/>
            <person name="Wu L."/>
            <person name="Ma J."/>
        </authorList>
    </citation>
    <scope>NUCLEOTIDE SEQUENCE [LARGE SCALE GENOMIC DNA]</scope>
    <source>
        <strain evidence="3">CCUG 55995</strain>
    </source>
</reference>
<keyword evidence="3" id="KW-1185">Reference proteome</keyword>
<dbReference type="EC" id="1.-.-.-" evidence="2"/>
<feature type="domain" description="NADPH-dependent FMN reductase-like" evidence="1">
    <location>
        <begin position="39"/>
        <end position="181"/>
    </location>
</feature>
<protein>
    <submittedName>
        <fullName evidence="2">NADPH-dependent FMN reductase</fullName>
        <ecNumber evidence="2">1.-.-.-</ecNumber>
    </submittedName>
</protein>
<name>A0ABV9IDJ3_9DEIO</name>
<gene>
    <name evidence="2" type="ORF">ACFO0D_18935</name>
</gene>
<comment type="caution">
    <text evidence="2">The sequence shown here is derived from an EMBL/GenBank/DDBJ whole genome shotgun (WGS) entry which is preliminary data.</text>
</comment>
<sequence>MTEPKPGFLQRLLSQLYSRSSTPQPSATPPTPEVIMTNPKIAIIISSTRATRFADKPTQWFYNIASQRTDMDFEIVDLRDFPLPFFDEVASNAWAPTQNPVGVQWQQKLAQFDGYVFITAEYNHAPTGVLKNALDYAYPEWNKKPAAFVGYGSVGAARAIEQLRQIAVELQMAPIRSGVHIMGADFFGAWQQGLALEDMAHIQPSVQAMLEELAWWSKALKTAREATVAGA</sequence>
<evidence type="ECO:0000259" key="1">
    <source>
        <dbReference type="Pfam" id="PF03358"/>
    </source>
</evidence>
<dbReference type="InterPro" id="IPR029039">
    <property type="entry name" value="Flavoprotein-like_sf"/>
</dbReference>
<dbReference type="InterPro" id="IPR005025">
    <property type="entry name" value="FMN_Rdtase-like_dom"/>
</dbReference>
<dbReference type="RefSeq" id="WP_380063394.1">
    <property type="nucleotide sequence ID" value="NZ_JBHSEI010000016.1"/>
</dbReference>
<dbReference type="Proteomes" id="UP001595952">
    <property type="component" value="Unassembled WGS sequence"/>
</dbReference>
<dbReference type="InterPro" id="IPR050712">
    <property type="entry name" value="NAD(P)H-dep_reductase"/>
</dbReference>
<dbReference type="PANTHER" id="PTHR30543">
    <property type="entry name" value="CHROMATE REDUCTASE"/>
    <property type="match status" value="1"/>
</dbReference>
<dbReference type="PANTHER" id="PTHR30543:SF21">
    <property type="entry name" value="NAD(P)H-DEPENDENT FMN REDUCTASE LOT6"/>
    <property type="match status" value="1"/>
</dbReference>
<dbReference type="Gene3D" id="3.40.50.360">
    <property type="match status" value="1"/>
</dbReference>
<accession>A0ABV9IDJ3</accession>
<dbReference type="EMBL" id="JBHSEI010000016">
    <property type="protein sequence ID" value="MFC4640410.1"/>
    <property type="molecule type" value="Genomic_DNA"/>
</dbReference>
<dbReference type="Pfam" id="PF03358">
    <property type="entry name" value="FMN_red"/>
    <property type="match status" value="1"/>
</dbReference>
<dbReference type="SUPFAM" id="SSF52218">
    <property type="entry name" value="Flavoproteins"/>
    <property type="match status" value="1"/>
</dbReference>
<dbReference type="GO" id="GO:0016491">
    <property type="term" value="F:oxidoreductase activity"/>
    <property type="evidence" value="ECO:0007669"/>
    <property type="project" value="UniProtKB-KW"/>
</dbReference>
<evidence type="ECO:0000313" key="2">
    <source>
        <dbReference type="EMBL" id="MFC4640410.1"/>
    </source>
</evidence>
<keyword evidence="2" id="KW-0560">Oxidoreductase</keyword>
<organism evidence="2 3">
    <name type="scientific">Deinococcus hohokamensis</name>
    <dbReference type="NCBI Taxonomy" id="309883"/>
    <lineage>
        <taxon>Bacteria</taxon>
        <taxon>Thermotogati</taxon>
        <taxon>Deinococcota</taxon>
        <taxon>Deinococci</taxon>
        <taxon>Deinococcales</taxon>
        <taxon>Deinococcaceae</taxon>
        <taxon>Deinococcus</taxon>
    </lineage>
</organism>
<evidence type="ECO:0000313" key="3">
    <source>
        <dbReference type="Proteomes" id="UP001595952"/>
    </source>
</evidence>
<proteinExistence type="predicted"/>